<gene>
    <name evidence="1" type="ORF">HNR60_000944</name>
</gene>
<organism evidence="1 2">
    <name type="scientific">Rhodopseudomonas rhenobacensis</name>
    <dbReference type="NCBI Taxonomy" id="87461"/>
    <lineage>
        <taxon>Bacteria</taxon>
        <taxon>Pseudomonadati</taxon>
        <taxon>Pseudomonadota</taxon>
        <taxon>Alphaproteobacteria</taxon>
        <taxon>Hyphomicrobiales</taxon>
        <taxon>Nitrobacteraceae</taxon>
        <taxon>Rhodopseudomonas</taxon>
    </lineage>
</organism>
<dbReference type="AlphaFoldDB" id="A0A7W8DXX3"/>
<evidence type="ECO:0008006" key="3">
    <source>
        <dbReference type="Google" id="ProtNLM"/>
    </source>
</evidence>
<reference evidence="1 2" key="1">
    <citation type="submission" date="2020-08" db="EMBL/GenBank/DDBJ databases">
        <title>Genomic Encyclopedia of Type Strains, Phase IV (KMG-IV): sequencing the most valuable type-strain genomes for metagenomic binning, comparative biology and taxonomic classification.</title>
        <authorList>
            <person name="Goeker M."/>
        </authorList>
    </citation>
    <scope>NUCLEOTIDE SEQUENCE [LARGE SCALE GENOMIC DNA]</scope>
    <source>
        <strain evidence="1 2">DSM 12706</strain>
    </source>
</reference>
<comment type="caution">
    <text evidence="1">The sequence shown here is derived from an EMBL/GenBank/DDBJ whole genome shotgun (WGS) entry which is preliminary data.</text>
</comment>
<name>A0A7W8DXX3_9BRAD</name>
<dbReference type="RefSeq" id="WP_184254821.1">
    <property type="nucleotide sequence ID" value="NZ_JACHIH010000003.1"/>
</dbReference>
<dbReference type="Proteomes" id="UP000542353">
    <property type="component" value="Unassembled WGS sequence"/>
</dbReference>
<dbReference type="EMBL" id="JACHIH010000003">
    <property type="protein sequence ID" value="MBB5046202.1"/>
    <property type="molecule type" value="Genomic_DNA"/>
</dbReference>
<evidence type="ECO:0000313" key="1">
    <source>
        <dbReference type="EMBL" id="MBB5046202.1"/>
    </source>
</evidence>
<protein>
    <recommendedName>
        <fullName evidence="3">DUF3618 domain-containing protein</fullName>
    </recommendedName>
</protein>
<sequence>MSTNSSYETMGADFVRNLGQAVRRNPVSTALIGMGVLWLISGGKTTDAAQRLARRSGLDRLPDAAADALSSGRSAVQSRVNALGGQLSDVGESAGAMVGNVAHTVRDTASDAIDRASRLGSDVAGSASDFAHATSERSADLFASARNRLSDMLEEQPLLLGAVGLAIGAGIAASLPTTKLEAEYFGETSDELKARAAEFVGEQGGRVQELAHNALEAVGDEAQRQGLTPEQLKAEAGNVGDKLKRVADTAGSRIQSAEQR</sequence>
<accession>A0A7W8DXX3</accession>
<keyword evidence="2" id="KW-1185">Reference proteome</keyword>
<evidence type="ECO:0000313" key="2">
    <source>
        <dbReference type="Proteomes" id="UP000542353"/>
    </source>
</evidence>
<proteinExistence type="predicted"/>